<accession>A0A1N5WEG9</accession>
<evidence type="ECO:0000313" key="4">
    <source>
        <dbReference type="Proteomes" id="UP000195607"/>
    </source>
</evidence>
<proteinExistence type="predicted"/>
<keyword evidence="2" id="KW-0472">Membrane</keyword>
<protein>
    <submittedName>
        <fullName evidence="3">Major cell surface glycoprotein</fullName>
    </submittedName>
</protein>
<keyword evidence="2" id="KW-0812">Transmembrane</keyword>
<evidence type="ECO:0000256" key="1">
    <source>
        <dbReference type="SAM" id="MobiDB-lite"/>
    </source>
</evidence>
<dbReference type="EMBL" id="LT671858">
    <property type="protein sequence ID" value="SIM82957.1"/>
    <property type="molecule type" value="Genomic_DNA"/>
</dbReference>
<evidence type="ECO:0000313" key="3">
    <source>
        <dbReference type="EMBL" id="SIM82957.1"/>
    </source>
</evidence>
<dbReference type="Proteomes" id="UP000195607">
    <property type="component" value="Chromosome I"/>
</dbReference>
<name>A0A1N5WEG9_9ARCH</name>
<feature type="compositionally biased region" description="Polar residues" evidence="1">
    <location>
        <begin position="951"/>
        <end position="961"/>
    </location>
</feature>
<feature type="transmembrane region" description="Helical" evidence="2">
    <location>
        <begin position="918"/>
        <end position="937"/>
    </location>
</feature>
<organism evidence="3 4">
    <name type="scientific">Cuniculiplasma divulgatum</name>
    <dbReference type="NCBI Taxonomy" id="1673428"/>
    <lineage>
        <taxon>Archaea</taxon>
        <taxon>Methanobacteriati</taxon>
        <taxon>Thermoplasmatota</taxon>
        <taxon>Thermoplasmata</taxon>
        <taxon>Thermoplasmatales</taxon>
        <taxon>Cuniculiplasmataceae</taxon>
        <taxon>Cuniculiplasma</taxon>
    </lineage>
</organism>
<gene>
    <name evidence="3" type="ORF">CSP5_1764</name>
</gene>
<sequence>MLSAILIAVFLAGMANVTAASSSSSYAPSTSHVNLNMYVMEGKNQVGFAVNPVIYINASQGQYTFTDTGNSLNVSLSYGSYLVTVMPTLSIIGGAHYLTNKTYYYLDVNSANQAVAINLKAVVLTYSTVNLKNLNGETTTLMFSTTEGYNFFTKTTNSSSFSAYLPNGTMFYANSYYNSEPSQGVTSQILTLESKNTVTIELGRSAVNYFGAVYSKSGSKINSFKIVEFNSTINHYTTVSFNSGLYYISAQGGTEFMIAANGYKPVSITTSGTLTLIPSTSNVFKNYSLSKNLQTVSVVTHYNLNSGTAFPDMANSTVMSLSYQEALDNLSTGFVNDVEKIAGHMPANTYYSFMANNSYYNLTNSHVDMKSLVYNKYSLSLYTFANYTNTKMSSKDYKNLVLKVYQKGTQYTPSTVNYLTYINYNNINVSVQSASSSVTYGNPFEIMPVSKSSMVTVSFGKVQNPYFVNSNAVVYYKGMVTTSSVINTTARNTLVVVPYNTIFSINMSKTLYNPIIGQYQYKSPVSFMWKNSTTSYNGYNYSLKLMKTTEFLLTGMDSSGFSNVTNVTFIVLKNTESPNVNFTYTFNGKVHKVMSSTANTGTVSITVPQNSQVTFDASLSSLNLTYNKEKYSVQLSYSWMFPNSTLKGATVNYQFTTPTINGVPKLGMLNVTSAGNTTRSVQIKAIVNDTTNPSAVVTIQNPSNKNITAIPAGSPVILTANYSADKYYGKSKLSYNWTFMFANGTKIPANTANLTILKYDSSSSVWNRSAWVEVQFNLVAKIHISLKVTNPVLSGYDNISYTTTYSGPKLLVSGVHYSGTFSQGVTKEVQVNVTNHGKVSVTGLTIVVYDNGALLKSKSFTQTLAVNQTRTYDINISLANSGSQSLSFQASNSAQPNFVQKDGQLVKTVSVGVSSDRVLLVIVAIIVIILILALLYYRLTKGKFPGAARVRQQSLPQSNQKKITDQKQVPKKDSNTKQ</sequence>
<dbReference type="AlphaFoldDB" id="A0A1N5WEG9"/>
<evidence type="ECO:0000256" key="2">
    <source>
        <dbReference type="SAM" id="Phobius"/>
    </source>
</evidence>
<feature type="region of interest" description="Disordered" evidence="1">
    <location>
        <begin position="950"/>
        <end position="978"/>
    </location>
</feature>
<reference evidence="3 4" key="1">
    <citation type="submission" date="2016-04" db="EMBL/GenBank/DDBJ databases">
        <authorList>
            <person name="Evans L.H."/>
            <person name="Alamgir A."/>
            <person name="Owens N."/>
            <person name="Weber N.D."/>
            <person name="Virtaneva K."/>
            <person name="Barbian K."/>
            <person name="Babar A."/>
            <person name="Rosenke K."/>
        </authorList>
    </citation>
    <scope>NUCLEOTIDE SEQUENCE [LARGE SCALE GENOMIC DNA]</scope>
    <source>
        <strain evidence="4">S5(T) (JCM 30642 \VKM B-2941)</strain>
    </source>
</reference>
<feature type="compositionally biased region" description="Basic and acidic residues" evidence="1">
    <location>
        <begin position="962"/>
        <end position="978"/>
    </location>
</feature>
<keyword evidence="2" id="KW-1133">Transmembrane helix</keyword>